<dbReference type="EMBL" id="JARRAG010000002">
    <property type="protein sequence ID" value="MDG3004931.1"/>
    <property type="molecule type" value="Genomic_DNA"/>
</dbReference>
<keyword evidence="9" id="KW-0805">Transcription regulation</keyword>
<dbReference type="InterPro" id="IPR018060">
    <property type="entry name" value="HTH_AraC"/>
</dbReference>
<evidence type="ECO:0000256" key="10">
    <source>
        <dbReference type="ARBA" id="ARBA00023125"/>
    </source>
</evidence>
<evidence type="ECO:0000313" key="16">
    <source>
        <dbReference type="Proteomes" id="UP001216907"/>
    </source>
</evidence>
<dbReference type="SMART" id="SM01009">
    <property type="entry name" value="AlkA_N"/>
    <property type="match status" value="1"/>
</dbReference>
<keyword evidence="8" id="KW-0862">Zinc</keyword>
<dbReference type="Gene3D" id="3.30.310.20">
    <property type="entry name" value="DNA-3-methyladenine glycosylase AlkA, N-terminal domain"/>
    <property type="match status" value="1"/>
</dbReference>
<dbReference type="Gene3D" id="3.40.10.10">
    <property type="entry name" value="DNA Methylphosphotriester Repair Domain"/>
    <property type="match status" value="1"/>
</dbReference>
<dbReference type="SUPFAM" id="SSF48150">
    <property type="entry name" value="DNA-glycosylase"/>
    <property type="match status" value="1"/>
</dbReference>
<comment type="cofactor">
    <cofactor evidence="2">
        <name>Zn(2+)</name>
        <dbReference type="ChEBI" id="CHEBI:29105"/>
    </cofactor>
</comment>
<dbReference type="Pfam" id="PF12833">
    <property type="entry name" value="HTH_18"/>
    <property type="match status" value="1"/>
</dbReference>
<comment type="catalytic activity">
    <reaction evidence="1">
        <text>Hydrolysis of alkylated DNA, releasing 3-methyladenine, 3-methylguanine, 7-methylguanine and 7-methyladenine.</text>
        <dbReference type="EC" id="3.2.2.21"/>
    </reaction>
</comment>
<dbReference type="Gene3D" id="1.10.10.60">
    <property type="entry name" value="Homeodomain-like"/>
    <property type="match status" value="1"/>
</dbReference>
<dbReference type="Pfam" id="PF02805">
    <property type="entry name" value="Ada_Zn_binding"/>
    <property type="match status" value="1"/>
</dbReference>
<evidence type="ECO:0000256" key="1">
    <source>
        <dbReference type="ARBA" id="ARBA00000086"/>
    </source>
</evidence>
<evidence type="ECO:0000256" key="7">
    <source>
        <dbReference type="ARBA" id="ARBA00022763"/>
    </source>
</evidence>
<evidence type="ECO:0000256" key="12">
    <source>
        <dbReference type="ARBA" id="ARBA00023163"/>
    </source>
</evidence>
<evidence type="ECO:0000256" key="13">
    <source>
        <dbReference type="ARBA" id="ARBA00023204"/>
    </source>
</evidence>
<name>A0ABT6FBQ0_9BACT</name>
<dbReference type="Gene3D" id="1.10.1670.10">
    <property type="entry name" value="Helix-hairpin-Helix base-excision DNA repair enzymes (C-terminal)"/>
    <property type="match status" value="1"/>
</dbReference>
<dbReference type="PROSITE" id="PS00041">
    <property type="entry name" value="HTH_ARAC_FAMILY_1"/>
    <property type="match status" value="1"/>
</dbReference>
<organism evidence="15 16">
    <name type="scientific">Paludisphaera mucosa</name>
    <dbReference type="NCBI Taxonomy" id="3030827"/>
    <lineage>
        <taxon>Bacteria</taxon>
        <taxon>Pseudomonadati</taxon>
        <taxon>Planctomycetota</taxon>
        <taxon>Planctomycetia</taxon>
        <taxon>Isosphaerales</taxon>
        <taxon>Isosphaeraceae</taxon>
        <taxon>Paludisphaera</taxon>
    </lineage>
</organism>
<evidence type="ECO:0000256" key="5">
    <source>
        <dbReference type="ARBA" id="ARBA00022679"/>
    </source>
</evidence>
<sequence>MEIEPDLCYRALTARDPRFDGLFFVGVTSTHIYCRPICPARTPGRDRCRFFPGAAAAERAGYRPCLRCRPELAPGDAPVDAVGRTARLAAKRIGAGAMDDEGGLEALAGEMGIGSRHLRRVLRQELGVSPVELAQTHRLLLAKQLLTDTGLPIIDVAFASGFASVRRFNALFRARYRLTPRDFRRSGGAKSCDGRIRLTLAYRPPLDWAALLRFLSGRAAAGVEAVVGASYYRTVDLGEVRSWIKVEPAAGRHALVVDLPMGSARGLPALLGRLRNLFDLDARPDAIAEHLGRDDDLGEEVRSNPGLRVPGAFDGFELAVRAVLGQQVSVRGATTLAGRLAAAFGEPVETPVPQLSRLSPSPARVADARLDELTGLGLVAARAECVRALARAVCDRAVSLDAGPDPAAGLERLTAIPGVGPWTAHYIAMRGWRWPDAFPHTDLGLRKALGGRPAGEVLAMAEAWRPWRAYAAMHLWNRPTDGR</sequence>
<dbReference type="InterPro" id="IPR023170">
    <property type="entry name" value="HhH_base_excis_C"/>
</dbReference>
<dbReference type="SMART" id="SM00478">
    <property type="entry name" value="ENDO3c"/>
    <property type="match status" value="1"/>
</dbReference>
<keyword evidence="5" id="KW-0808">Transferase</keyword>
<dbReference type="InterPro" id="IPR018062">
    <property type="entry name" value="HTH_AraC-typ_CS"/>
</dbReference>
<dbReference type="InterPro" id="IPR003265">
    <property type="entry name" value="HhH-GPD_domain"/>
</dbReference>
<evidence type="ECO:0000256" key="4">
    <source>
        <dbReference type="ARBA" id="ARBA00022603"/>
    </source>
</evidence>
<dbReference type="SUPFAM" id="SSF57884">
    <property type="entry name" value="Ada DNA repair protein, N-terminal domain (N-Ada 10)"/>
    <property type="match status" value="1"/>
</dbReference>
<dbReference type="SUPFAM" id="SSF55945">
    <property type="entry name" value="TATA-box binding protein-like"/>
    <property type="match status" value="1"/>
</dbReference>
<dbReference type="Proteomes" id="UP001216907">
    <property type="component" value="Unassembled WGS sequence"/>
</dbReference>
<dbReference type="EC" id="3.2.2.21" evidence="3"/>
<keyword evidence="16" id="KW-1185">Reference proteome</keyword>
<evidence type="ECO:0000256" key="2">
    <source>
        <dbReference type="ARBA" id="ARBA00001947"/>
    </source>
</evidence>
<evidence type="ECO:0000256" key="9">
    <source>
        <dbReference type="ARBA" id="ARBA00023015"/>
    </source>
</evidence>
<keyword evidence="11" id="KW-0010">Activator</keyword>
<evidence type="ECO:0000256" key="8">
    <source>
        <dbReference type="ARBA" id="ARBA00022833"/>
    </source>
</evidence>
<evidence type="ECO:0000313" key="15">
    <source>
        <dbReference type="EMBL" id="MDG3004931.1"/>
    </source>
</evidence>
<keyword evidence="7" id="KW-0227">DNA damage</keyword>
<dbReference type="SUPFAM" id="SSF46689">
    <property type="entry name" value="Homeodomain-like"/>
    <property type="match status" value="1"/>
</dbReference>
<proteinExistence type="predicted"/>
<keyword evidence="10" id="KW-0238">DNA-binding</keyword>
<feature type="domain" description="HTH araC/xylS-type" evidence="14">
    <location>
        <begin position="104"/>
        <end position="186"/>
    </location>
</feature>
<evidence type="ECO:0000259" key="14">
    <source>
        <dbReference type="PROSITE" id="PS01124"/>
    </source>
</evidence>
<accession>A0ABT6FBQ0</accession>
<dbReference type="InterPro" id="IPR010316">
    <property type="entry name" value="AlkA_N"/>
</dbReference>
<keyword evidence="6" id="KW-0479">Metal-binding</keyword>
<dbReference type="CDD" id="cd00056">
    <property type="entry name" value="ENDO3c"/>
    <property type="match status" value="1"/>
</dbReference>
<dbReference type="InterPro" id="IPR004026">
    <property type="entry name" value="Ada_DNA_repair_Zn-bd"/>
</dbReference>
<dbReference type="InterPro" id="IPR035451">
    <property type="entry name" value="Ada-like_dom_sf"/>
</dbReference>
<dbReference type="SMART" id="SM00342">
    <property type="entry name" value="HTH_ARAC"/>
    <property type="match status" value="1"/>
</dbReference>
<dbReference type="Pfam" id="PF00730">
    <property type="entry name" value="HhH-GPD"/>
    <property type="match status" value="1"/>
</dbReference>
<comment type="caution">
    <text evidence="15">The sequence shown here is derived from an EMBL/GenBank/DDBJ whole genome shotgun (WGS) entry which is preliminary data.</text>
</comment>
<gene>
    <name evidence="15" type="ORF">PZE19_14180</name>
</gene>
<dbReference type="Pfam" id="PF06029">
    <property type="entry name" value="AlkA_N"/>
    <property type="match status" value="1"/>
</dbReference>
<keyword evidence="12" id="KW-0804">Transcription</keyword>
<dbReference type="RefSeq" id="WP_277861282.1">
    <property type="nucleotide sequence ID" value="NZ_JARRAG010000002.1"/>
</dbReference>
<reference evidence="15 16" key="1">
    <citation type="submission" date="2023-03" db="EMBL/GenBank/DDBJ databases">
        <title>Paludisphaera mucosa sp. nov. a novel planctomycete from northern fen.</title>
        <authorList>
            <person name="Ivanova A."/>
        </authorList>
    </citation>
    <scope>NUCLEOTIDE SEQUENCE [LARGE SCALE GENOMIC DNA]</scope>
    <source>
        <strain evidence="15 16">Pla2</strain>
    </source>
</reference>
<evidence type="ECO:0000256" key="11">
    <source>
        <dbReference type="ARBA" id="ARBA00023159"/>
    </source>
</evidence>
<protein>
    <recommendedName>
        <fullName evidence="3">DNA-3-methyladenine glycosylase II</fullName>
        <ecNumber evidence="3">3.2.2.21</ecNumber>
    </recommendedName>
</protein>
<dbReference type="PROSITE" id="PS01124">
    <property type="entry name" value="HTH_ARAC_FAMILY_2"/>
    <property type="match status" value="1"/>
</dbReference>
<dbReference type="InterPro" id="IPR051912">
    <property type="entry name" value="Alkylbase_DNA_Glycosylase/TA"/>
</dbReference>
<dbReference type="InterPro" id="IPR011257">
    <property type="entry name" value="DNA_glycosylase"/>
</dbReference>
<keyword evidence="13" id="KW-0234">DNA repair</keyword>
<dbReference type="PANTHER" id="PTHR43003:SF13">
    <property type="entry name" value="DNA-3-METHYLADENINE GLYCOSYLASE 2"/>
    <property type="match status" value="1"/>
</dbReference>
<dbReference type="InterPro" id="IPR037046">
    <property type="entry name" value="AlkA_N_sf"/>
</dbReference>
<dbReference type="PANTHER" id="PTHR43003">
    <property type="entry name" value="DNA-3-METHYLADENINE GLYCOSYLASE"/>
    <property type="match status" value="1"/>
</dbReference>
<dbReference type="InterPro" id="IPR009057">
    <property type="entry name" value="Homeodomain-like_sf"/>
</dbReference>
<evidence type="ECO:0000256" key="6">
    <source>
        <dbReference type="ARBA" id="ARBA00022723"/>
    </source>
</evidence>
<evidence type="ECO:0000256" key="3">
    <source>
        <dbReference type="ARBA" id="ARBA00012000"/>
    </source>
</evidence>
<keyword evidence="4" id="KW-0489">Methyltransferase</keyword>
<dbReference type="Gene3D" id="1.10.340.30">
    <property type="entry name" value="Hypothetical protein, domain 2"/>
    <property type="match status" value="1"/>
</dbReference>